<feature type="domain" description="FHA" evidence="2">
    <location>
        <begin position="27"/>
        <end position="74"/>
    </location>
</feature>
<dbReference type="EMBL" id="HBEM01017110">
    <property type="protein sequence ID" value="CAD8452778.1"/>
    <property type="molecule type" value="Transcribed_RNA"/>
</dbReference>
<dbReference type="SUPFAM" id="SSF51045">
    <property type="entry name" value="WW domain"/>
    <property type="match status" value="1"/>
</dbReference>
<name>A0A7S0DEU5_9EUKA</name>
<feature type="compositionally biased region" description="Polar residues" evidence="1">
    <location>
        <begin position="126"/>
        <end position="138"/>
    </location>
</feature>
<dbReference type="InterPro" id="IPR036020">
    <property type="entry name" value="WW_dom_sf"/>
</dbReference>
<dbReference type="SMART" id="SM00240">
    <property type="entry name" value="FHA"/>
    <property type="match status" value="1"/>
</dbReference>
<feature type="region of interest" description="Disordered" evidence="1">
    <location>
        <begin position="264"/>
        <end position="420"/>
    </location>
</feature>
<feature type="compositionally biased region" description="Basic and acidic residues" evidence="1">
    <location>
        <begin position="111"/>
        <end position="122"/>
    </location>
</feature>
<dbReference type="Pfam" id="PF00498">
    <property type="entry name" value="FHA"/>
    <property type="match status" value="1"/>
</dbReference>
<feature type="compositionally biased region" description="Low complexity" evidence="1">
    <location>
        <begin position="161"/>
        <end position="179"/>
    </location>
</feature>
<evidence type="ECO:0000259" key="3">
    <source>
        <dbReference type="PROSITE" id="PS50020"/>
    </source>
</evidence>
<dbReference type="CDD" id="cd00060">
    <property type="entry name" value="FHA"/>
    <property type="match status" value="1"/>
</dbReference>
<evidence type="ECO:0000259" key="2">
    <source>
        <dbReference type="PROSITE" id="PS50006"/>
    </source>
</evidence>
<evidence type="ECO:0000256" key="1">
    <source>
        <dbReference type="SAM" id="MobiDB-lite"/>
    </source>
</evidence>
<feature type="compositionally biased region" description="Basic and acidic residues" evidence="1">
    <location>
        <begin position="335"/>
        <end position="359"/>
    </location>
</feature>
<feature type="compositionally biased region" description="Low complexity" evidence="1">
    <location>
        <begin position="375"/>
        <end position="397"/>
    </location>
</feature>
<gene>
    <name evidence="4" type="ORF">LAMO00422_LOCUS11717</name>
</gene>
<evidence type="ECO:0008006" key="5">
    <source>
        <dbReference type="Google" id="ProtNLM"/>
    </source>
</evidence>
<accession>A0A7S0DEU5</accession>
<dbReference type="Gene3D" id="2.60.200.20">
    <property type="match status" value="1"/>
</dbReference>
<dbReference type="SMART" id="SM00456">
    <property type="entry name" value="WW"/>
    <property type="match status" value="1"/>
</dbReference>
<feature type="compositionally biased region" description="Basic residues" evidence="1">
    <location>
        <begin position="293"/>
        <end position="313"/>
    </location>
</feature>
<dbReference type="PROSITE" id="PS50020">
    <property type="entry name" value="WW_DOMAIN_2"/>
    <property type="match status" value="1"/>
</dbReference>
<dbReference type="Gene3D" id="2.20.70.10">
    <property type="match status" value="1"/>
</dbReference>
<sequence>MDAKAPKNEKNGGKGTTVIRLHVDKEYTIGRSRRCVIVIRGDKKVSGVHCRIAPGGWLTDEGSSRGTKINGEPVDPMSSDGVMLLANDIIKVGDTNLKVTFHSDTSPPPPKESKTDTKEGKLVAENPQNDSTESQSPGLGSEEPSLDAGDQGLAAGKPGIEAGEPGLEAGEPGLEAGKPGLKEGEPGLESGEPGLEGGEPELDLKESPVEARREASGDSVGSGSEHLWIQYMDEERGVPYFHNAKTNETTWEAPKHYLVHPSAVDYVQAGAGDQNQTKPTKKPSRPKTNPKNPKNKPKIQKNHPKNQKSKPRNQKSNLKNHKSENGTGPQVKPSDGPKPHKSEKSGSQVGEDKKSEAKATFESWADDEPKPKPNNKPSNEPSNKPSNKPSSKPSNKPSKSKGGGVRPVLPRRMMNRWQRVELAPGEHAPVRDRRKMERVLLHAIGVRRKKEPKPEPGQDAWD</sequence>
<organism evidence="4">
    <name type="scientific">Amorphochlora amoebiformis</name>
    <dbReference type="NCBI Taxonomy" id="1561963"/>
    <lineage>
        <taxon>Eukaryota</taxon>
        <taxon>Sar</taxon>
        <taxon>Rhizaria</taxon>
        <taxon>Cercozoa</taxon>
        <taxon>Chlorarachniophyceae</taxon>
        <taxon>Amorphochlora</taxon>
    </lineage>
</organism>
<dbReference type="AlphaFoldDB" id="A0A7S0DEU5"/>
<dbReference type="CDD" id="cd00201">
    <property type="entry name" value="WW"/>
    <property type="match status" value="1"/>
</dbReference>
<dbReference type="SUPFAM" id="SSF49879">
    <property type="entry name" value="SMAD/FHA domain"/>
    <property type="match status" value="1"/>
</dbReference>
<proteinExistence type="predicted"/>
<reference evidence="4" key="1">
    <citation type="submission" date="2021-01" db="EMBL/GenBank/DDBJ databases">
        <authorList>
            <person name="Corre E."/>
            <person name="Pelletier E."/>
            <person name="Niang G."/>
            <person name="Scheremetjew M."/>
            <person name="Finn R."/>
            <person name="Kale V."/>
            <person name="Holt S."/>
            <person name="Cochrane G."/>
            <person name="Meng A."/>
            <person name="Brown T."/>
            <person name="Cohen L."/>
        </authorList>
    </citation>
    <scope>NUCLEOTIDE SEQUENCE</scope>
    <source>
        <strain evidence="4">CCMP2058</strain>
    </source>
</reference>
<protein>
    <recommendedName>
        <fullName evidence="5">FHA domain-containing protein</fullName>
    </recommendedName>
</protein>
<dbReference type="Pfam" id="PF00397">
    <property type="entry name" value="WW"/>
    <property type="match status" value="1"/>
</dbReference>
<dbReference type="PROSITE" id="PS50006">
    <property type="entry name" value="FHA_DOMAIN"/>
    <property type="match status" value="1"/>
</dbReference>
<feature type="compositionally biased region" description="Basic and acidic residues" evidence="1">
    <location>
        <begin position="202"/>
        <end position="216"/>
    </location>
</feature>
<dbReference type="InterPro" id="IPR008984">
    <property type="entry name" value="SMAD_FHA_dom_sf"/>
</dbReference>
<dbReference type="InterPro" id="IPR001202">
    <property type="entry name" value="WW_dom"/>
</dbReference>
<feature type="domain" description="WW" evidence="3">
    <location>
        <begin position="228"/>
        <end position="256"/>
    </location>
</feature>
<dbReference type="InterPro" id="IPR000253">
    <property type="entry name" value="FHA_dom"/>
</dbReference>
<feature type="region of interest" description="Disordered" evidence="1">
    <location>
        <begin position="100"/>
        <end position="227"/>
    </location>
</feature>
<evidence type="ECO:0000313" key="4">
    <source>
        <dbReference type="EMBL" id="CAD8452778.1"/>
    </source>
</evidence>